<dbReference type="RefSeq" id="WP_191287146.1">
    <property type="nucleotide sequence ID" value="NZ_BNCH01000007.1"/>
</dbReference>
<evidence type="ECO:0008006" key="4">
    <source>
        <dbReference type="Google" id="ProtNLM"/>
    </source>
</evidence>
<keyword evidence="1" id="KW-0732">Signal</keyword>
<feature type="signal peptide" evidence="1">
    <location>
        <begin position="1"/>
        <end position="18"/>
    </location>
</feature>
<dbReference type="Proteomes" id="UP000609802">
    <property type="component" value="Unassembled WGS sequence"/>
</dbReference>
<sequence>MKPILSCAAFLATGLLVAACDSPSPQFMSSDTSVKKVTVDGSTFSIHRRENWVEVYRTSFEALPRIPVILARAKIAIEQATGCRVVEGSLSGDQAIQRAEIDCG</sequence>
<evidence type="ECO:0000256" key="1">
    <source>
        <dbReference type="SAM" id="SignalP"/>
    </source>
</evidence>
<keyword evidence="3" id="KW-1185">Reference proteome</keyword>
<accession>A0ABQ3J4W3</accession>
<feature type="chain" id="PRO_5046849761" description="Lipoprotein" evidence="1">
    <location>
        <begin position="19"/>
        <end position="104"/>
    </location>
</feature>
<dbReference type="EMBL" id="BNCH01000007">
    <property type="protein sequence ID" value="GHF04883.1"/>
    <property type="molecule type" value="Genomic_DNA"/>
</dbReference>
<name>A0ABQ3J4W3_9RHOB</name>
<protein>
    <recommendedName>
        <fullName evidence="4">Lipoprotein</fullName>
    </recommendedName>
</protein>
<gene>
    <name evidence="2" type="ORF">GCM10016455_27710</name>
</gene>
<dbReference type="PROSITE" id="PS51257">
    <property type="entry name" value="PROKAR_LIPOPROTEIN"/>
    <property type="match status" value="1"/>
</dbReference>
<evidence type="ECO:0000313" key="2">
    <source>
        <dbReference type="EMBL" id="GHF04883.1"/>
    </source>
</evidence>
<evidence type="ECO:0000313" key="3">
    <source>
        <dbReference type="Proteomes" id="UP000609802"/>
    </source>
</evidence>
<organism evidence="2 3">
    <name type="scientific">Aliiroseovarius zhejiangensis</name>
    <dbReference type="NCBI Taxonomy" id="1632025"/>
    <lineage>
        <taxon>Bacteria</taxon>
        <taxon>Pseudomonadati</taxon>
        <taxon>Pseudomonadota</taxon>
        <taxon>Alphaproteobacteria</taxon>
        <taxon>Rhodobacterales</taxon>
        <taxon>Paracoccaceae</taxon>
        <taxon>Aliiroseovarius</taxon>
    </lineage>
</organism>
<reference evidence="3" key="1">
    <citation type="journal article" date="2019" name="Int. J. Syst. Evol. Microbiol.">
        <title>The Global Catalogue of Microorganisms (GCM) 10K type strain sequencing project: providing services to taxonomists for standard genome sequencing and annotation.</title>
        <authorList>
            <consortium name="The Broad Institute Genomics Platform"/>
            <consortium name="The Broad Institute Genome Sequencing Center for Infectious Disease"/>
            <person name="Wu L."/>
            <person name="Ma J."/>
        </authorList>
    </citation>
    <scope>NUCLEOTIDE SEQUENCE [LARGE SCALE GENOMIC DNA]</scope>
    <source>
        <strain evidence="3">KCTC 42443</strain>
    </source>
</reference>
<comment type="caution">
    <text evidence="2">The sequence shown here is derived from an EMBL/GenBank/DDBJ whole genome shotgun (WGS) entry which is preliminary data.</text>
</comment>
<proteinExistence type="predicted"/>